<dbReference type="InterPro" id="IPR029058">
    <property type="entry name" value="AB_hydrolase_fold"/>
</dbReference>
<sequence>MRDRRRTVRHVELEGLRFRVIESRHPADTPVFVLLHGIGVSHRYHARLHRRLAAASTVISIDLPGFAGLPKPLDDVDVATMASALAGLLHALRLGPVVLVGHSMGTQWAVETAVQRPDLVTNVVLIGPVTDDRRRTAMAQFRSLALDSLGELPWTNVMVYTDYVRCGIPWYLTQLRHMLAYRIEERVAEVRVPVLIIRGARDPIAREDWCRRLRQRAPASTLVRIPHGHHVVQRSAPGAVMSAILAHVTSTGRRPAA</sequence>
<dbReference type="PANTHER" id="PTHR43689">
    <property type="entry name" value="HYDROLASE"/>
    <property type="match status" value="1"/>
</dbReference>
<evidence type="ECO:0000259" key="1">
    <source>
        <dbReference type="Pfam" id="PF12697"/>
    </source>
</evidence>
<accession>A0A6H9WLF3</accession>
<dbReference type="GO" id="GO:0016787">
    <property type="term" value="F:hydrolase activity"/>
    <property type="evidence" value="ECO:0007669"/>
    <property type="project" value="UniProtKB-KW"/>
</dbReference>
<proteinExistence type="predicted"/>
<dbReference type="OrthoDB" id="9769541at2"/>
<comment type="caution">
    <text evidence="2">The sequence shown here is derived from an EMBL/GenBank/DDBJ whole genome shotgun (WGS) entry which is preliminary data.</text>
</comment>
<keyword evidence="3" id="KW-1185">Reference proteome</keyword>
<dbReference type="Proteomes" id="UP000431744">
    <property type="component" value="Unassembled WGS sequence"/>
</dbReference>
<reference evidence="2 3" key="1">
    <citation type="submission" date="2019-09" db="EMBL/GenBank/DDBJ databases">
        <title>Phylogeny of genus Pseudoclavibacter and closely related genus.</title>
        <authorList>
            <person name="Li Y."/>
        </authorList>
    </citation>
    <scope>NUCLEOTIDE SEQUENCE [LARGE SCALE GENOMIC DNA]</scope>
    <source>
        <strain evidence="2 3">EGI 60007</strain>
    </source>
</reference>
<organism evidence="2 3">
    <name type="scientific">Pseudoclavibacter endophyticus</name>
    <dbReference type="NCBI Taxonomy" id="1778590"/>
    <lineage>
        <taxon>Bacteria</taxon>
        <taxon>Bacillati</taxon>
        <taxon>Actinomycetota</taxon>
        <taxon>Actinomycetes</taxon>
        <taxon>Micrococcales</taxon>
        <taxon>Microbacteriaceae</taxon>
        <taxon>Pseudoclavibacter</taxon>
    </lineage>
</organism>
<protein>
    <submittedName>
        <fullName evidence="2">Alpha/beta hydrolase</fullName>
    </submittedName>
</protein>
<dbReference type="Gene3D" id="3.40.50.1820">
    <property type="entry name" value="alpha/beta hydrolase"/>
    <property type="match status" value="1"/>
</dbReference>
<dbReference type="InterPro" id="IPR000073">
    <property type="entry name" value="AB_hydrolase_1"/>
</dbReference>
<name>A0A6H9WLF3_9MICO</name>
<feature type="domain" description="AB hydrolase-1" evidence="1">
    <location>
        <begin position="32"/>
        <end position="240"/>
    </location>
</feature>
<dbReference type="EMBL" id="WBJY01000001">
    <property type="protein sequence ID" value="KAB1649963.1"/>
    <property type="molecule type" value="Genomic_DNA"/>
</dbReference>
<keyword evidence="2" id="KW-0378">Hydrolase</keyword>
<evidence type="ECO:0000313" key="2">
    <source>
        <dbReference type="EMBL" id="KAB1649963.1"/>
    </source>
</evidence>
<dbReference type="Pfam" id="PF12697">
    <property type="entry name" value="Abhydrolase_6"/>
    <property type="match status" value="1"/>
</dbReference>
<dbReference type="AlphaFoldDB" id="A0A6H9WLF3"/>
<evidence type="ECO:0000313" key="3">
    <source>
        <dbReference type="Proteomes" id="UP000431744"/>
    </source>
</evidence>
<gene>
    <name evidence="2" type="ORF">F8O04_06995</name>
</gene>
<dbReference type="PANTHER" id="PTHR43689:SF8">
    <property type="entry name" value="ALPHA_BETA-HYDROLASES SUPERFAMILY PROTEIN"/>
    <property type="match status" value="1"/>
</dbReference>
<dbReference type="SUPFAM" id="SSF53474">
    <property type="entry name" value="alpha/beta-Hydrolases"/>
    <property type="match status" value="1"/>
</dbReference>